<evidence type="ECO:0000313" key="6">
    <source>
        <dbReference type="EMBL" id="NEE01832.1"/>
    </source>
</evidence>
<dbReference type="RefSeq" id="WP_163739825.1">
    <property type="nucleotide sequence ID" value="NZ_JAAGOA010000011.1"/>
</dbReference>
<dbReference type="GO" id="GO:0004518">
    <property type="term" value="F:nuclease activity"/>
    <property type="evidence" value="ECO:0007669"/>
    <property type="project" value="UniProtKB-KW"/>
</dbReference>
<dbReference type="InterPro" id="IPR002716">
    <property type="entry name" value="PIN_dom"/>
</dbReference>
<dbReference type="GO" id="GO:0046872">
    <property type="term" value="F:metal ion binding"/>
    <property type="evidence" value="ECO:0007669"/>
    <property type="project" value="UniProtKB-KW"/>
</dbReference>
<feature type="domain" description="PIN" evidence="5">
    <location>
        <begin position="21"/>
        <end position="90"/>
    </location>
</feature>
<evidence type="ECO:0000256" key="2">
    <source>
        <dbReference type="ARBA" id="ARBA00022723"/>
    </source>
</evidence>
<dbReference type="InterPro" id="IPR029060">
    <property type="entry name" value="PIN-like_dom_sf"/>
</dbReference>
<organism evidence="6 7">
    <name type="scientific">Phytoactinopolyspora halotolerans</name>
    <dbReference type="NCBI Taxonomy" id="1981512"/>
    <lineage>
        <taxon>Bacteria</taxon>
        <taxon>Bacillati</taxon>
        <taxon>Actinomycetota</taxon>
        <taxon>Actinomycetes</taxon>
        <taxon>Jiangellales</taxon>
        <taxon>Jiangellaceae</taxon>
        <taxon>Phytoactinopolyspora</taxon>
    </lineage>
</organism>
<keyword evidence="1" id="KW-0540">Nuclease</keyword>
<proteinExistence type="predicted"/>
<sequence>MLGVLDTSVVVSAPDADERMRRIVRLNDVQRGFTVLRVEEDVAASYGLLAAASKALNRTPRRRAMDLLIAASAHAYDATLFTRNPDDFQTYGDLVHIHALPPRPTPAQS</sequence>
<keyword evidence="4" id="KW-0460">Magnesium</keyword>
<dbReference type="EMBL" id="JAAGOA010000011">
    <property type="protein sequence ID" value="NEE01832.1"/>
    <property type="molecule type" value="Genomic_DNA"/>
</dbReference>
<dbReference type="Pfam" id="PF01850">
    <property type="entry name" value="PIN"/>
    <property type="match status" value="1"/>
</dbReference>
<accession>A0A6L9SB91</accession>
<name>A0A6L9SB91_9ACTN</name>
<dbReference type="GO" id="GO:0016787">
    <property type="term" value="F:hydrolase activity"/>
    <property type="evidence" value="ECO:0007669"/>
    <property type="project" value="UniProtKB-KW"/>
</dbReference>
<gene>
    <name evidence="6" type="ORF">G1H10_16790</name>
</gene>
<dbReference type="SUPFAM" id="SSF88723">
    <property type="entry name" value="PIN domain-like"/>
    <property type="match status" value="1"/>
</dbReference>
<keyword evidence="3" id="KW-0378">Hydrolase</keyword>
<protein>
    <submittedName>
        <fullName evidence="6">Type II toxin-antitoxin system VapC family toxin</fullName>
    </submittedName>
</protein>
<evidence type="ECO:0000259" key="5">
    <source>
        <dbReference type="Pfam" id="PF01850"/>
    </source>
</evidence>
<comment type="caution">
    <text evidence="6">The sequence shown here is derived from an EMBL/GenBank/DDBJ whole genome shotgun (WGS) entry which is preliminary data.</text>
</comment>
<dbReference type="Proteomes" id="UP000475214">
    <property type="component" value="Unassembled WGS sequence"/>
</dbReference>
<reference evidence="6 7" key="1">
    <citation type="submission" date="2020-02" db="EMBL/GenBank/DDBJ databases">
        <authorList>
            <person name="Li X.-J."/>
            <person name="Han X.-M."/>
        </authorList>
    </citation>
    <scope>NUCLEOTIDE SEQUENCE [LARGE SCALE GENOMIC DNA]</scope>
    <source>
        <strain evidence="6 7">CCTCC AB 2017055</strain>
    </source>
</reference>
<dbReference type="AlphaFoldDB" id="A0A6L9SB91"/>
<evidence type="ECO:0000256" key="1">
    <source>
        <dbReference type="ARBA" id="ARBA00022722"/>
    </source>
</evidence>
<evidence type="ECO:0000256" key="4">
    <source>
        <dbReference type="ARBA" id="ARBA00022842"/>
    </source>
</evidence>
<dbReference type="Gene3D" id="3.40.50.1010">
    <property type="entry name" value="5'-nuclease"/>
    <property type="match status" value="1"/>
</dbReference>
<evidence type="ECO:0000313" key="7">
    <source>
        <dbReference type="Proteomes" id="UP000475214"/>
    </source>
</evidence>
<evidence type="ECO:0000256" key="3">
    <source>
        <dbReference type="ARBA" id="ARBA00022801"/>
    </source>
</evidence>
<keyword evidence="7" id="KW-1185">Reference proteome</keyword>
<keyword evidence="2" id="KW-0479">Metal-binding</keyword>